<evidence type="ECO:0000256" key="9">
    <source>
        <dbReference type="ARBA" id="ARBA00023244"/>
    </source>
</evidence>
<accession>A0A486XWP1</accession>
<keyword evidence="7 10" id="KW-1133">Transmembrane helix</keyword>
<evidence type="ECO:0000256" key="5">
    <source>
        <dbReference type="ARBA" id="ARBA00022519"/>
    </source>
</evidence>
<protein>
    <submittedName>
        <fullName evidence="12">Uncharacterized protein EC-HemY, likely associated with heme metabolism based on gene clustering with hemC, hemD in Proteobacteria (Unrelated to HemY-type PPO in GramPositives)</fullName>
    </submittedName>
</protein>
<dbReference type="GO" id="GO:0006779">
    <property type="term" value="P:porphyrin-containing compound biosynthetic process"/>
    <property type="evidence" value="ECO:0007669"/>
    <property type="project" value="UniProtKB-KW"/>
</dbReference>
<dbReference type="NCBIfam" id="TIGR00540">
    <property type="entry name" value="TPR_hemY_coli"/>
    <property type="match status" value="1"/>
</dbReference>
<evidence type="ECO:0000256" key="2">
    <source>
        <dbReference type="ARBA" id="ARBA00004429"/>
    </source>
</evidence>
<keyword evidence="6 10" id="KW-0812">Transmembrane</keyword>
<reference evidence="12" key="1">
    <citation type="submission" date="2019-04" db="EMBL/GenBank/DDBJ databases">
        <authorList>
            <person name="Brambilla D."/>
        </authorList>
    </citation>
    <scope>NUCLEOTIDE SEQUENCE</scope>
    <source>
        <strain evidence="12">BAL1</strain>
    </source>
</reference>
<dbReference type="InterPro" id="IPR010817">
    <property type="entry name" value="HemY_N"/>
</dbReference>
<comment type="subcellular location">
    <subcellularLocation>
        <location evidence="2">Cell inner membrane</location>
        <topology evidence="2">Multi-pass membrane protein</topology>
    </subcellularLocation>
</comment>
<evidence type="ECO:0000256" key="1">
    <source>
        <dbReference type="ARBA" id="ARBA00002962"/>
    </source>
</evidence>
<keyword evidence="9" id="KW-0627">Porphyrin biosynthesis</keyword>
<gene>
    <name evidence="12" type="ORF">BAL341_3419</name>
</gene>
<dbReference type="Pfam" id="PF07219">
    <property type="entry name" value="HemY_N"/>
    <property type="match status" value="1"/>
</dbReference>
<dbReference type="EMBL" id="CAAJGR010000033">
    <property type="protein sequence ID" value="VHO06398.1"/>
    <property type="molecule type" value="Genomic_DNA"/>
</dbReference>
<keyword evidence="5" id="KW-0997">Cell inner membrane</keyword>
<organism evidence="12">
    <name type="scientific">Rheinheimera sp. BAL341</name>
    <dbReference type="NCBI Taxonomy" id="1708203"/>
    <lineage>
        <taxon>Bacteria</taxon>
        <taxon>Pseudomonadati</taxon>
        <taxon>Pseudomonadota</taxon>
        <taxon>Gammaproteobacteria</taxon>
        <taxon>Chromatiales</taxon>
        <taxon>Chromatiaceae</taxon>
        <taxon>Rheinheimera</taxon>
    </lineage>
</organism>
<feature type="transmembrane region" description="Helical" evidence="10">
    <location>
        <begin position="40"/>
        <end position="62"/>
    </location>
</feature>
<name>A0A486XWP1_9GAMM</name>
<evidence type="ECO:0000256" key="7">
    <source>
        <dbReference type="ARBA" id="ARBA00022989"/>
    </source>
</evidence>
<evidence type="ECO:0000256" key="4">
    <source>
        <dbReference type="ARBA" id="ARBA00022475"/>
    </source>
</evidence>
<keyword evidence="4" id="KW-1003">Cell membrane</keyword>
<comment type="pathway">
    <text evidence="3">Porphyrin-containing compound metabolism; protoheme biosynthesis.</text>
</comment>
<keyword evidence="8 10" id="KW-0472">Membrane</keyword>
<evidence type="ECO:0000259" key="11">
    <source>
        <dbReference type="Pfam" id="PF07219"/>
    </source>
</evidence>
<dbReference type="GO" id="GO:0042168">
    <property type="term" value="P:heme metabolic process"/>
    <property type="evidence" value="ECO:0007669"/>
    <property type="project" value="InterPro"/>
</dbReference>
<dbReference type="InterPro" id="IPR005254">
    <property type="entry name" value="Heme_biosyn_assoc_TPR_pro"/>
</dbReference>
<dbReference type="AlphaFoldDB" id="A0A486XWP1"/>
<dbReference type="InterPro" id="IPR011990">
    <property type="entry name" value="TPR-like_helical_dom_sf"/>
</dbReference>
<evidence type="ECO:0000256" key="8">
    <source>
        <dbReference type="ARBA" id="ARBA00023136"/>
    </source>
</evidence>
<feature type="domain" description="HemY N-terminal" evidence="11">
    <location>
        <begin position="26"/>
        <end position="129"/>
    </location>
</feature>
<sequence length="360" mass="40782">MIRVLLLVAVLAAAMWFGPVLVNNAGYVKLVVAGTVFETTLLGLGLIVLALALALWVLSLLLRKLLRLQHVSFNFWRWRRQRKAQQAFEQGLQAYAKQQWQLASQHLQKATADEFMQPEKHLLAAYAAFYAGNTAQAEQHVVALPDDSHSRYFVRADLLLQQGQAAQACVLLAEKVHADTEDKGLAQLYLYALQQAGQWQQLLQMIPAALKQQWFDKEKWAQQRFNIYPAAISQLSQQQRFDETADYWQQLPAKERKSTAANIGRAWAMAQSGQQEAAEKLLLSQLQLADLPQTLPFLRQIPLGHSVLKLRKQVQSWLHQHPTNGYLYALLAYMAAEEGESDQAALAWQKARQYEPSLKG</sequence>
<evidence type="ECO:0000256" key="10">
    <source>
        <dbReference type="SAM" id="Phobius"/>
    </source>
</evidence>
<dbReference type="GO" id="GO:0005886">
    <property type="term" value="C:plasma membrane"/>
    <property type="evidence" value="ECO:0007669"/>
    <property type="project" value="UniProtKB-SubCell"/>
</dbReference>
<evidence type="ECO:0000256" key="3">
    <source>
        <dbReference type="ARBA" id="ARBA00004744"/>
    </source>
</evidence>
<dbReference type="UniPathway" id="UPA00252"/>
<evidence type="ECO:0000256" key="6">
    <source>
        <dbReference type="ARBA" id="ARBA00022692"/>
    </source>
</evidence>
<proteinExistence type="predicted"/>
<dbReference type="Gene3D" id="1.25.40.10">
    <property type="entry name" value="Tetratricopeptide repeat domain"/>
    <property type="match status" value="1"/>
</dbReference>
<evidence type="ECO:0000313" key="12">
    <source>
        <dbReference type="EMBL" id="VHO06398.1"/>
    </source>
</evidence>
<comment type="function">
    <text evidence="1">Involved in a late step of protoheme IX synthesis.</text>
</comment>
<dbReference type="SUPFAM" id="SSF48452">
    <property type="entry name" value="TPR-like"/>
    <property type="match status" value="1"/>
</dbReference>